<name>A0ABU6J4H0_9BURK</name>
<keyword evidence="3" id="KW-0328">Glycosyltransferase</keyword>
<feature type="transmembrane region" description="Helical" evidence="1">
    <location>
        <begin position="277"/>
        <end position="300"/>
    </location>
</feature>
<reference evidence="3 4" key="1">
    <citation type="submission" date="2023-10" db="EMBL/GenBank/DDBJ databases">
        <title>Noviherbaspirillum sp. CPCC 100848 genome assembly.</title>
        <authorList>
            <person name="Li X.Y."/>
            <person name="Fang X.M."/>
        </authorList>
    </citation>
    <scope>NUCLEOTIDE SEQUENCE [LARGE SCALE GENOMIC DNA]</scope>
    <source>
        <strain evidence="3 4">CPCC 100848</strain>
    </source>
</reference>
<dbReference type="Pfam" id="PF00535">
    <property type="entry name" value="Glycos_transf_2"/>
    <property type="match status" value="1"/>
</dbReference>
<gene>
    <name evidence="3" type="ORF">RY831_05150</name>
</gene>
<keyword evidence="4" id="KW-1185">Reference proteome</keyword>
<dbReference type="Gene3D" id="3.90.550.10">
    <property type="entry name" value="Spore Coat Polysaccharide Biosynthesis Protein SpsA, Chain A"/>
    <property type="match status" value="1"/>
</dbReference>
<dbReference type="GO" id="GO:0016757">
    <property type="term" value="F:glycosyltransferase activity"/>
    <property type="evidence" value="ECO:0007669"/>
    <property type="project" value="UniProtKB-KW"/>
</dbReference>
<keyword evidence="1" id="KW-0472">Membrane</keyword>
<evidence type="ECO:0000313" key="4">
    <source>
        <dbReference type="Proteomes" id="UP001352263"/>
    </source>
</evidence>
<dbReference type="EMBL" id="JAWIIV010000003">
    <property type="protein sequence ID" value="MEC4718523.1"/>
    <property type="molecule type" value="Genomic_DNA"/>
</dbReference>
<proteinExistence type="predicted"/>
<keyword evidence="1" id="KW-1133">Transmembrane helix</keyword>
<feature type="transmembrane region" description="Helical" evidence="1">
    <location>
        <begin position="341"/>
        <end position="357"/>
    </location>
</feature>
<protein>
    <submittedName>
        <fullName evidence="3">Glycosyltransferase</fullName>
        <ecNumber evidence="3">2.4.-.-</ecNumber>
    </submittedName>
</protein>
<dbReference type="InterPro" id="IPR001173">
    <property type="entry name" value="Glyco_trans_2-like"/>
</dbReference>
<feature type="domain" description="Glycosyltransferase 2-like" evidence="2">
    <location>
        <begin position="51"/>
        <end position="217"/>
    </location>
</feature>
<feature type="transmembrane region" description="Helical" evidence="1">
    <location>
        <begin position="7"/>
        <end position="30"/>
    </location>
</feature>
<organism evidence="3 4">
    <name type="scientific">Noviherbaspirillum album</name>
    <dbReference type="NCBI Taxonomy" id="3080276"/>
    <lineage>
        <taxon>Bacteria</taxon>
        <taxon>Pseudomonadati</taxon>
        <taxon>Pseudomonadota</taxon>
        <taxon>Betaproteobacteria</taxon>
        <taxon>Burkholderiales</taxon>
        <taxon>Oxalobacteraceae</taxon>
        <taxon>Noviherbaspirillum</taxon>
    </lineage>
</organism>
<keyword evidence="3" id="KW-0808">Transferase</keyword>
<evidence type="ECO:0000256" key="1">
    <source>
        <dbReference type="SAM" id="Phobius"/>
    </source>
</evidence>
<dbReference type="EC" id="2.4.-.-" evidence="3"/>
<dbReference type="PANTHER" id="PTHR43646:SF3">
    <property type="entry name" value="SLR1566 PROTEIN"/>
    <property type="match status" value="1"/>
</dbReference>
<dbReference type="SUPFAM" id="SSF53448">
    <property type="entry name" value="Nucleotide-diphospho-sugar transferases"/>
    <property type="match status" value="1"/>
</dbReference>
<dbReference type="RefSeq" id="WP_326505259.1">
    <property type="nucleotide sequence ID" value="NZ_JAWIIV010000003.1"/>
</dbReference>
<dbReference type="PANTHER" id="PTHR43646">
    <property type="entry name" value="GLYCOSYLTRANSFERASE"/>
    <property type="match status" value="1"/>
</dbReference>
<dbReference type="InterPro" id="IPR029044">
    <property type="entry name" value="Nucleotide-diphossugar_trans"/>
</dbReference>
<dbReference type="Proteomes" id="UP001352263">
    <property type="component" value="Unassembled WGS sequence"/>
</dbReference>
<comment type="caution">
    <text evidence="3">The sequence shown here is derived from an EMBL/GenBank/DDBJ whole genome shotgun (WGS) entry which is preliminary data.</text>
</comment>
<keyword evidence="1" id="KW-0812">Transmembrane</keyword>
<evidence type="ECO:0000259" key="2">
    <source>
        <dbReference type="Pfam" id="PF00535"/>
    </source>
</evidence>
<feature type="transmembrane region" description="Helical" evidence="1">
    <location>
        <begin position="312"/>
        <end position="329"/>
    </location>
</feature>
<evidence type="ECO:0000313" key="3">
    <source>
        <dbReference type="EMBL" id="MEC4718523.1"/>
    </source>
</evidence>
<accession>A0ABU6J4H0</accession>
<sequence>MVLSNDAAFWLALASFIIVGGICLEVALGWRRIAQLRDMPPAAGDALPAVSVIVSALNEAGTIEPAMRSLLGIDYPRLEIIAIDDRSTDATGAVLDRIAAEDGRLKVLHLESLPAGWLGKNHALQRGAQTAGGDYLLFTDADAVFTPSALRRAVAYCEDRRVDHLTLFFDVVAHPPLLQVMILSFATAFMSRFKPWKVADSPGRYVGVGGFNLVRRHAYFDIGGHAAMPLAVLDDMMLGKRIKAHGHRQHALFGSDMVSIEWYPTTRDMMRGMEKNIFSAFDYQLVQLCAVSLLILILRVWPWIGMFVTEGAARWLNIATVVAGMLLYVDLLHARRWSYRCLLYAPIVSLVELLIWWRGSLLALARNGIDWRGTRYPLQELKRAHER</sequence>